<dbReference type="Proteomes" id="UP000315724">
    <property type="component" value="Chromosome"/>
</dbReference>
<protein>
    <submittedName>
        <fullName evidence="3">Uncharacterized protein</fullName>
    </submittedName>
</protein>
<organism evidence="3 4">
    <name type="scientific">Thalassoglobus polymorphus</name>
    <dbReference type="NCBI Taxonomy" id="2527994"/>
    <lineage>
        <taxon>Bacteria</taxon>
        <taxon>Pseudomonadati</taxon>
        <taxon>Planctomycetota</taxon>
        <taxon>Planctomycetia</taxon>
        <taxon>Planctomycetales</taxon>
        <taxon>Planctomycetaceae</taxon>
        <taxon>Thalassoglobus</taxon>
    </lineage>
</organism>
<reference evidence="3 4" key="1">
    <citation type="submission" date="2019-02" db="EMBL/GenBank/DDBJ databases">
        <title>Deep-cultivation of Planctomycetes and their phenomic and genomic characterization uncovers novel biology.</title>
        <authorList>
            <person name="Wiegand S."/>
            <person name="Jogler M."/>
            <person name="Boedeker C."/>
            <person name="Pinto D."/>
            <person name="Vollmers J."/>
            <person name="Rivas-Marin E."/>
            <person name="Kohn T."/>
            <person name="Peeters S.H."/>
            <person name="Heuer A."/>
            <person name="Rast P."/>
            <person name="Oberbeckmann S."/>
            <person name="Bunk B."/>
            <person name="Jeske O."/>
            <person name="Meyerdierks A."/>
            <person name="Storesund J.E."/>
            <person name="Kallscheuer N."/>
            <person name="Luecker S."/>
            <person name="Lage O.M."/>
            <person name="Pohl T."/>
            <person name="Merkel B.J."/>
            <person name="Hornburger P."/>
            <person name="Mueller R.-W."/>
            <person name="Bruemmer F."/>
            <person name="Labrenz M."/>
            <person name="Spormann A.M."/>
            <person name="Op den Camp H."/>
            <person name="Overmann J."/>
            <person name="Amann R."/>
            <person name="Jetten M.S.M."/>
            <person name="Mascher T."/>
            <person name="Medema M.H."/>
            <person name="Devos D.P."/>
            <person name="Kaster A.-K."/>
            <person name="Ovreas L."/>
            <person name="Rohde M."/>
            <person name="Galperin M.Y."/>
            <person name="Jogler C."/>
        </authorList>
    </citation>
    <scope>NUCLEOTIDE SEQUENCE [LARGE SCALE GENOMIC DNA]</scope>
    <source>
        <strain evidence="3 4">Mal48</strain>
    </source>
</reference>
<evidence type="ECO:0000313" key="4">
    <source>
        <dbReference type="Proteomes" id="UP000315724"/>
    </source>
</evidence>
<feature type="domain" description="MoxR-vWA-beta-propeller ternary system" evidence="1">
    <location>
        <begin position="33"/>
        <end position="186"/>
    </location>
</feature>
<dbReference type="InterPro" id="IPR045553">
    <property type="entry name" value="bpX1"/>
</dbReference>
<gene>
    <name evidence="3" type="ORF">Mal48_13990</name>
</gene>
<feature type="domain" description="MoxR-vWA-beta-propeller ternary system" evidence="2">
    <location>
        <begin position="825"/>
        <end position="901"/>
    </location>
</feature>
<name>A0A517QKU1_9PLAN</name>
<dbReference type="EMBL" id="CP036267">
    <property type="protein sequence ID" value="QDT32157.1"/>
    <property type="molecule type" value="Genomic_DNA"/>
</dbReference>
<dbReference type="InterPro" id="IPR045554">
    <property type="entry name" value="bpX0"/>
</dbReference>
<keyword evidence="4" id="KW-1185">Reference proteome</keyword>
<proteinExistence type="predicted"/>
<dbReference type="OrthoDB" id="211519at2"/>
<evidence type="ECO:0000259" key="2">
    <source>
        <dbReference type="Pfam" id="PF19917"/>
    </source>
</evidence>
<sequence>MSQSELARHYLTPSNSSFWVWSKSGKEIEWIDGSTIAFREEVLACLRRLQADGFAPFDMIVLMLAVLRSSWGPDATQLKFLTNAMGAGSKMRSAQWSETLTALERISNLSPDLKSSTEAKSELIAMVLEKHKLRATPELSGAVIDEVVQGFPYELNHNYEFIKSTGDWIRELRGLCDGMVWVTEETLRFRLETSLAQAPLPVPEIEELETLPKFSFKTFLEQLENDDELAGLAKLTRQLMAVVHLPKQVQDEDDLPLGGVSDISNRGPLDRLLVSELANDDDILMTRVALKEALFLRREAAVSNPPQRRMIFLDVGLRMWGLPRLFSTSVALSLAAITKNDCQMLRARGAEVASVDFTTRDGLMEHLAALESEVHPGDSLPLFRREVDSSQDEVIYVLGEDVFADEEFRRMLRENHPESYYVATVNRRGRFQLFSYSPRGERLVREALLDLDILFPKESKQVEQSLIDERLAHDLPALMRLKKNPLRLSHNVDPKRIVEITSTATGEQTGVLAITHDRRLMWWDAKKRGARQLLAEVPPGGFLCVKIDSEVVYAVSGHKDNHNRCLIWFETTTLECQRLPLDCPRNGLLDVAIHAGMVMLIFPDVVHFFHGTDGAKRKTFPVHDMTWISSRFFLVRNSFIGALSYDGISPRIENLFDIEDKRMPQKIFDSEAANGPVFLFDDGDYFIPPDKFEKGRQSLTYPPTVSEVSLDGSQFVLSDPADPYQCQVVSIAGNHVDTVRAVPGQYFVRYALHSLRQLSLRVKLLNVGVSSGELIFRNAKGFPYRIGLSSKNERMELQPAKELLPMLNQNFEPFKGSFEGRFQLKQATWNDGSLAILDSRGMLHLRSSDNSIPELSLVLYDSNVSGWCADGTCFGDEYFHIDGCEKVPAETIYENVLKPFVWTLR</sequence>
<dbReference type="RefSeq" id="WP_145197245.1">
    <property type="nucleotide sequence ID" value="NZ_CP036267.1"/>
</dbReference>
<evidence type="ECO:0000313" key="3">
    <source>
        <dbReference type="EMBL" id="QDT32157.1"/>
    </source>
</evidence>
<accession>A0A517QKU1</accession>
<dbReference type="AlphaFoldDB" id="A0A517QKU1"/>
<dbReference type="Pfam" id="PF19915">
    <property type="entry name" value="bpX0"/>
    <property type="match status" value="1"/>
</dbReference>
<evidence type="ECO:0000259" key="1">
    <source>
        <dbReference type="Pfam" id="PF19915"/>
    </source>
</evidence>
<dbReference type="KEGG" id="tpol:Mal48_13990"/>
<dbReference type="Pfam" id="PF19917">
    <property type="entry name" value="bpX1"/>
    <property type="match status" value="1"/>
</dbReference>